<gene>
    <name evidence="1" type="ORF">S01H4_43683</name>
</gene>
<proteinExistence type="predicted"/>
<evidence type="ECO:0000313" key="1">
    <source>
        <dbReference type="EMBL" id="GAH00851.1"/>
    </source>
</evidence>
<sequence length="54" mass="6038">MSQAEQQVFFLKYTEKRAADLLEPVVVKKTRKSSGKKVAVTTETLEILSKLGLV</sequence>
<name>X1BYE6_9ZZZZ</name>
<dbReference type="EMBL" id="BART01024122">
    <property type="protein sequence ID" value="GAH00851.1"/>
    <property type="molecule type" value="Genomic_DNA"/>
</dbReference>
<organism evidence="1">
    <name type="scientific">marine sediment metagenome</name>
    <dbReference type="NCBI Taxonomy" id="412755"/>
    <lineage>
        <taxon>unclassified sequences</taxon>
        <taxon>metagenomes</taxon>
        <taxon>ecological metagenomes</taxon>
    </lineage>
</organism>
<protein>
    <submittedName>
        <fullName evidence="1">Uncharacterized protein</fullName>
    </submittedName>
</protein>
<comment type="caution">
    <text evidence="1">The sequence shown here is derived from an EMBL/GenBank/DDBJ whole genome shotgun (WGS) entry which is preliminary data.</text>
</comment>
<dbReference type="AlphaFoldDB" id="X1BYE6"/>
<reference evidence="1" key="1">
    <citation type="journal article" date="2014" name="Front. Microbiol.">
        <title>High frequency of phylogenetically diverse reductive dehalogenase-homologous genes in deep subseafloor sedimentary metagenomes.</title>
        <authorList>
            <person name="Kawai M."/>
            <person name="Futagami T."/>
            <person name="Toyoda A."/>
            <person name="Takaki Y."/>
            <person name="Nishi S."/>
            <person name="Hori S."/>
            <person name="Arai W."/>
            <person name="Tsubouchi T."/>
            <person name="Morono Y."/>
            <person name="Uchiyama I."/>
            <person name="Ito T."/>
            <person name="Fujiyama A."/>
            <person name="Inagaki F."/>
            <person name="Takami H."/>
        </authorList>
    </citation>
    <scope>NUCLEOTIDE SEQUENCE</scope>
    <source>
        <strain evidence="1">Expedition CK06-06</strain>
    </source>
</reference>
<accession>X1BYE6</accession>